<keyword evidence="1" id="KW-0175">Coiled coil</keyword>
<comment type="caution">
    <text evidence="2">The sequence shown here is derived from an EMBL/GenBank/DDBJ whole genome shotgun (WGS) entry which is preliminary data.</text>
</comment>
<sequence length="690" mass="78822">MENRVIKPTFNASVPNRPTFGLPVFKKNKEDEYRGSTSSIAEVYGDTNYNAFLKDDSRKRHTYDVVPKDIQEFADERKQSLKKDENSSVEITAKTDLGNPSSNYFETHASTIPSLFTFKAEKVNAENKKIESVKFLKSYKESPETEPILDINYEKITLKESEENENPIEDKDKRIDLMSNLKQETILIENDEKPIDTKTTEEYQSEIQDQAKVNDNIEKEIESAAKNEKDQFEAIESQISAQNNIEQEVELIITEDNEQVEATETEFFNQYNSEENAIIRPILIANEEQKSENVNFNAIEQHDPELSKEPEIKEDIQQQSLNFQIESSNIFEAKPPIPAKSSSFQVISQVLDINIDKQPRRTKDPDCVNSFSLSIPGRNQVQSSSSSLYFPLPDQSSPIGAKLSSLSRQLSIDDSHAEEEIDVLCVNCYECIPSSKVDEHSKTCTIPQEEPESESSQINLRIQKLKKSISGKIEGSYGDKVLILMQLQELACAAYDSSVSSYDILSRLDSIVKSSSSMPDGISCVIFARRLSNLIDLKGHFSPKQYTMNEEEMLKFYEEEAERQKKELERWKLRSELLLQFAGNACPEGFNEVNSDLSSEYDNISVISYSTGYSDFPSDIGRIEEAEQALQAISEEQLEKYFYTICIKKKFELPKNHPGHELEIAKLYETCREDNIPVSKWEEYVIKCFS</sequence>
<evidence type="ECO:0000313" key="3">
    <source>
        <dbReference type="Proteomes" id="UP001162131"/>
    </source>
</evidence>
<gene>
    <name evidence="2" type="ORF">BSTOLATCC_MIC34184</name>
</gene>
<feature type="coiled-coil region" evidence="1">
    <location>
        <begin position="547"/>
        <end position="574"/>
    </location>
</feature>
<accession>A0AAU9JHE7</accession>
<feature type="coiled-coil region" evidence="1">
    <location>
        <begin position="200"/>
        <end position="238"/>
    </location>
</feature>
<reference evidence="2" key="1">
    <citation type="submission" date="2021-09" db="EMBL/GenBank/DDBJ databases">
        <authorList>
            <consortium name="AG Swart"/>
            <person name="Singh M."/>
            <person name="Singh A."/>
            <person name="Seah K."/>
            <person name="Emmerich C."/>
        </authorList>
    </citation>
    <scope>NUCLEOTIDE SEQUENCE</scope>
    <source>
        <strain evidence="2">ATCC30299</strain>
    </source>
</reference>
<protein>
    <submittedName>
        <fullName evidence="2">Uncharacterized protein</fullName>
    </submittedName>
</protein>
<evidence type="ECO:0000313" key="2">
    <source>
        <dbReference type="EMBL" id="CAG9323535.1"/>
    </source>
</evidence>
<dbReference type="Proteomes" id="UP001162131">
    <property type="component" value="Unassembled WGS sequence"/>
</dbReference>
<organism evidence="2 3">
    <name type="scientific">Blepharisma stoltei</name>
    <dbReference type="NCBI Taxonomy" id="1481888"/>
    <lineage>
        <taxon>Eukaryota</taxon>
        <taxon>Sar</taxon>
        <taxon>Alveolata</taxon>
        <taxon>Ciliophora</taxon>
        <taxon>Postciliodesmatophora</taxon>
        <taxon>Heterotrichea</taxon>
        <taxon>Heterotrichida</taxon>
        <taxon>Blepharismidae</taxon>
        <taxon>Blepharisma</taxon>
    </lineage>
</organism>
<name>A0AAU9JHE7_9CILI</name>
<evidence type="ECO:0000256" key="1">
    <source>
        <dbReference type="SAM" id="Coils"/>
    </source>
</evidence>
<dbReference type="EMBL" id="CAJZBQ010000034">
    <property type="protein sequence ID" value="CAG9323535.1"/>
    <property type="molecule type" value="Genomic_DNA"/>
</dbReference>
<keyword evidence="3" id="KW-1185">Reference proteome</keyword>
<dbReference type="AlphaFoldDB" id="A0AAU9JHE7"/>
<proteinExistence type="predicted"/>